<sequence>MKISIAGYSVHGLLSEGKIDIFGYLESCRYRFGLDTADIWNGLLPSLDSALIRKVRQGLDERELTLVNYHADGCHVWEDSPEARAKNRELAFEHLRVAATLGAKTVRIDTGGKLEHMSPEQLEIVSDQFREYCVFGQEHGFSVGPETHWGISLIADNMEAIAKTVAHPAYGILLHIGHWELGDPDEGDRRLAPYAVHTHVDARVTHTCLAEKMALLLDAGYTGCWGVEHHSKQNEYAEIAVQLAMVRRVLSRLLWERQAAEGLAAAKAKDGNPLLTAEQEGRA</sequence>
<reference evidence="2 3" key="1">
    <citation type="submission" date="2020-08" db="EMBL/GenBank/DDBJ databases">
        <title>Genomic Encyclopedia of Type Strains, Phase IV (KMG-IV): sequencing the most valuable type-strain genomes for metagenomic binning, comparative biology and taxonomic classification.</title>
        <authorList>
            <person name="Goeker M."/>
        </authorList>
    </citation>
    <scope>NUCLEOTIDE SEQUENCE [LARGE SCALE GENOMIC DNA]</scope>
    <source>
        <strain evidence="2 3">DSM 23562</strain>
    </source>
</reference>
<dbReference type="PANTHER" id="PTHR12110">
    <property type="entry name" value="HYDROXYPYRUVATE ISOMERASE"/>
    <property type="match status" value="1"/>
</dbReference>
<protein>
    <submittedName>
        <fullName evidence="2">Sugar phosphate isomerase/epimerase</fullName>
    </submittedName>
</protein>
<dbReference type="InterPro" id="IPR036237">
    <property type="entry name" value="Xyl_isomerase-like_sf"/>
</dbReference>
<keyword evidence="2" id="KW-0413">Isomerase</keyword>
<dbReference type="Gene3D" id="3.20.20.150">
    <property type="entry name" value="Divalent-metal-dependent TIM barrel enzymes"/>
    <property type="match status" value="1"/>
</dbReference>
<dbReference type="AlphaFoldDB" id="A0A7W9W6L4"/>
<dbReference type="InterPro" id="IPR050312">
    <property type="entry name" value="IolE/XylAMocC-like"/>
</dbReference>
<accession>A0A7W9W6L4</accession>
<feature type="domain" description="Xylose isomerase-like TIM barrel" evidence="1">
    <location>
        <begin position="33"/>
        <end position="231"/>
    </location>
</feature>
<dbReference type="EMBL" id="JACHGW010000002">
    <property type="protein sequence ID" value="MBB6050703.1"/>
    <property type="molecule type" value="Genomic_DNA"/>
</dbReference>
<dbReference type="InterPro" id="IPR013022">
    <property type="entry name" value="Xyl_isomerase-like_TIM-brl"/>
</dbReference>
<organism evidence="2 3">
    <name type="scientific">Armatimonas rosea</name>
    <dbReference type="NCBI Taxonomy" id="685828"/>
    <lineage>
        <taxon>Bacteria</taxon>
        <taxon>Bacillati</taxon>
        <taxon>Armatimonadota</taxon>
        <taxon>Armatimonadia</taxon>
        <taxon>Armatimonadales</taxon>
        <taxon>Armatimonadaceae</taxon>
        <taxon>Armatimonas</taxon>
    </lineage>
</organism>
<dbReference type="RefSeq" id="WP_184196149.1">
    <property type="nucleotide sequence ID" value="NZ_JACHGW010000002.1"/>
</dbReference>
<evidence type="ECO:0000259" key="1">
    <source>
        <dbReference type="Pfam" id="PF01261"/>
    </source>
</evidence>
<gene>
    <name evidence="2" type="ORF">HNQ39_002494</name>
</gene>
<evidence type="ECO:0000313" key="3">
    <source>
        <dbReference type="Proteomes" id="UP000520814"/>
    </source>
</evidence>
<proteinExistence type="predicted"/>
<dbReference type="SUPFAM" id="SSF51658">
    <property type="entry name" value="Xylose isomerase-like"/>
    <property type="match status" value="1"/>
</dbReference>
<dbReference type="PANTHER" id="PTHR12110:SF53">
    <property type="entry name" value="BLR5974 PROTEIN"/>
    <property type="match status" value="1"/>
</dbReference>
<dbReference type="Pfam" id="PF01261">
    <property type="entry name" value="AP_endonuc_2"/>
    <property type="match status" value="1"/>
</dbReference>
<name>A0A7W9W6L4_ARMRO</name>
<keyword evidence="3" id="KW-1185">Reference proteome</keyword>
<dbReference type="Proteomes" id="UP000520814">
    <property type="component" value="Unassembled WGS sequence"/>
</dbReference>
<comment type="caution">
    <text evidence="2">The sequence shown here is derived from an EMBL/GenBank/DDBJ whole genome shotgun (WGS) entry which is preliminary data.</text>
</comment>
<evidence type="ECO:0000313" key="2">
    <source>
        <dbReference type="EMBL" id="MBB6050703.1"/>
    </source>
</evidence>
<dbReference type="GO" id="GO:0016853">
    <property type="term" value="F:isomerase activity"/>
    <property type="evidence" value="ECO:0007669"/>
    <property type="project" value="UniProtKB-KW"/>
</dbReference>